<dbReference type="RefSeq" id="XP_016936813.3">
    <property type="nucleotide sequence ID" value="XM_017081324.4"/>
</dbReference>
<dbReference type="GO" id="GO:0005737">
    <property type="term" value="C:cytoplasm"/>
    <property type="evidence" value="ECO:0007669"/>
    <property type="project" value="TreeGrafter"/>
</dbReference>
<keyword evidence="2" id="KW-0677">Repeat</keyword>
<gene>
    <name evidence="4" type="primary">LOC108015084</name>
</gene>
<dbReference type="SMART" id="SM00320">
    <property type="entry name" value="WD40"/>
    <property type="match status" value="4"/>
</dbReference>
<evidence type="ECO:0000256" key="1">
    <source>
        <dbReference type="ARBA" id="ARBA00022574"/>
    </source>
</evidence>
<evidence type="ECO:0000313" key="3">
    <source>
        <dbReference type="Proteomes" id="UP001652628"/>
    </source>
</evidence>
<accession>A0AB39ZJ07</accession>
<dbReference type="AlphaFoldDB" id="A0AB39ZJ07"/>
<dbReference type="GeneID" id="108015084"/>
<dbReference type="InterPro" id="IPR001680">
    <property type="entry name" value="WD40_rpt"/>
</dbReference>
<dbReference type="InterPro" id="IPR036322">
    <property type="entry name" value="WD40_repeat_dom_sf"/>
</dbReference>
<dbReference type="PANTHER" id="PTHR15574:SF21">
    <property type="entry name" value="DDB1- AND CUL4-ASSOCIATED FACTOR 8"/>
    <property type="match status" value="1"/>
</dbReference>
<dbReference type="InterPro" id="IPR045151">
    <property type="entry name" value="DCAF8"/>
</dbReference>
<sequence length="402" mass="45606">MEEIKGEMSLEDQPGTSSGNVVLSAEIKKKEYSWDINREMYHRELNLTNRIGWRGAHTSAEGFNQAFYGSRQAVEQLTEQFRHDKRGTSLNFNRVGDLLCSGCHQGEIVVWDWANQKRLHRHIPGPYGTIKGIKFLDSSAGLDIVCASEGSQVHRSLIPPSGGAVKSELLYTHDSVEELIVVPRSRFEVMTCGSHLKHFDIRTHVSTTLLRYGDETEQRHMPIFSIAHHPYAPEICIAGSDDVLRVYDKRNTSTFLAQKSPFRAEDTPFTWMCSVAYNHSGSEILVGYSHADIYLFNSRDWNADYLHKYEGRWNQSAGFSQFFGPKSEFVMTTNFGLYIIIWDRNTEAMIKQTSSKPISWIHALEPHPWLPVLASAEEEHAIKIWAPQGGTENGLDSMPKPS</sequence>
<protein>
    <submittedName>
        <fullName evidence="4">DDB1- and CUL4-associated factor 8-like protein 2</fullName>
    </submittedName>
</protein>
<dbReference type="GO" id="GO:0080008">
    <property type="term" value="C:Cul4-RING E3 ubiquitin ligase complex"/>
    <property type="evidence" value="ECO:0007669"/>
    <property type="project" value="TreeGrafter"/>
</dbReference>
<proteinExistence type="predicted"/>
<reference evidence="4" key="1">
    <citation type="submission" date="2025-08" db="UniProtKB">
        <authorList>
            <consortium name="RefSeq"/>
        </authorList>
    </citation>
    <scope>IDENTIFICATION</scope>
</reference>
<evidence type="ECO:0000313" key="4">
    <source>
        <dbReference type="RefSeq" id="XP_016936813.3"/>
    </source>
</evidence>
<dbReference type="InterPro" id="IPR015943">
    <property type="entry name" value="WD40/YVTN_repeat-like_dom_sf"/>
</dbReference>
<dbReference type="Gene3D" id="2.130.10.10">
    <property type="entry name" value="YVTN repeat-like/Quinoprotein amine dehydrogenase"/>
    <property type="match status" value="1"/>
</dbReference>
<dbReference type="Proteomes" id="UP001652628">
    <property type="component" value="Chromosome X"/>
</dbReference>
<dbReference type="PANTHER" id="PTHR15574">
    <property type="entry name" value="WD REPEAT DOMAIN-CONTAINING FAMILY"/>
    <property type="match status" value="1"/>
</dbReference>
<keyword evidence="3" id="KW-1185">Reference proteome</keyword>
<keyword evidence="1" id="KW-0853">WD repeat</keyword>
<organism evidence="3 4">
    <name type="scientific">Drosophila suzukii</name>
    <name type="common">Spotted-wing drosophila fruit fly</name>
    <dbReference type="NCBI Taxonomy" id="28584"/>
    <lineage>
        <taxon>Eukaryota</taxon>
        <taxon>Metazoa</taxon>
        <taxon>Ecdysozoa</taxon>
        <taxon>Arthropoda</taxon>
        <taxon>Hexapoda</taxon>
        <taxon>Insecta</taxon>
        <taxon>Pterygota</taxon>
        <taxon>Neoptera</taxon>
        <taxon>Endopterygota</taxon>
        <taxon>Diptera</taxon>
        <taxon>Brachycera</taxon>
        <taxon>Muscomorpha</taxon>
        <taxon>Ephydroidea</taxon>
        <taxon>Drosophilidae</taxon>
        <taxon>Drosophila</taxon>
        <taxon>Sophophora</taxon>
    </lineage>
</organism>
<name>A0AB39ZJ07_DROSZ</name>
<evidence type="ECO:0000256" key="2">
    <source>
        <dbReference type="ARBA" id="ARBA00022737"/>
    </source>
</evidence>
<dbReference type="SUPFAM" id="SSF50978">
    <property type="entry name" value="WD40 repeat-like"/>
    <property type="match status" value="1"/>
</dbReference>